<dbReference type="PROSITE" id="PS51892">
    <property type="entry name" value="SUBTILASE"/>
    <property type="match status" value="1"/>
</dbReference>
<dbReference type="Pfam" id="PF00082">
    <property type="entry name" value="Peptidase_S8"/>
    <property type="match status" value="1"/>
</dbReference>
<dbReference type="InterPro" id="IPR000209">
    <property type="entry name" value="Peptidase_S8/S53_dom"/>
</dbReference>
<comment type="similarity">
    <text evidence="2">Belongs to the peptidase S8 family.</text>
</comment>
<evidence type="ECO:0000313" key="6">
    <source>
        <dbReference type="Proteomes" id="UP000711736"/>
    </source>
</evidence>
<evidence type="ECO:0000256" key="2">
    <source>
        <dbReference type="PROSITE-ProRule" id="PRU01240"/>
    </source>
</evidence>
<dbReference type="Gene3D" id="3.40.50.200">
    <property type="entry name" value="Peptidase S8/S53 domain"/>
    <property type="match status" value="1"/>
</dbReference>
<evidence type="ECO:0000256" key="3">
    <source>
        <dbReference type="SAM" id="MobiDB-lite"/>
    </source>
</evidence>
<feature type="domain" description="Peptidase S8/S53" evidence="4">
    <location>
        <begin position="1"/>
        <end position="38"/>
    </location>
</feature>
<reference evidence="5 6" key="1">
    <citation type="journal article" date="2021" name="Environ. Microbiol.">
        <title>Genetic insights into the dark matter of the mammalian gut microbiota through targeted genome reconstruction.</title>
        <authorList>
            <person name="Lugli G.A."/>
            <person name="Alessandri G."/>
            <person name="Milani C."/>
            <person name="Viappiani A."/>
            <person name="Fontana F."/>
            <person name="Tarracchini C."/>
            <person name="Mancabelli L."/>
            <person name="Argentini C."/>
            <person name="Ruiz L."/>
            <person name="Margolles A."/>
            <person name="van Sinderen D."/>
            <person name="Turroni F."/>
            <person name="Ventura M."/>
        </authorList>
    </citation>
    <scope>NUCLEOTIDE SEQUENCE [LARGE SCALE GENOMIC DNA]</scope>
    <source>
        <strain evidence="5 6">LC6</strain>
    </source>
</reference>
<accession>A0ABS5UXX2</accession>
<keyword evidence="6" id="KW-1185">Reference proteome</keyword>
<feature type="region of interest" description="Disordered" evidence="3">
    <location>
        <begin position="194"/>
        <end position="213"/>
    </location>
</feature>
<proteinExistence type="inferred from homology"/>
<dbReference type="Pfam" id="PF09479">
    <property type="entry name" value="Flg_new"/>
    <property type="match status" value="1"/>
</dbReference>
<dbReference type="InterPro" id="IPR036852">
    <property type="entry name" value="Peptidase_S8/S53_dom_sf"/>
</dbReference>
<gene>
    <name evidence="5" type="ORF">JS530_10650</name>
</gene>
<dbReference type="Proteomes" id="UP000711736">
    <property type="component" value="Unassembled WGS sequence"/>
</dbReference>
<name>A0ABS5UXX2_9BIFI</name>
<dbReference type="NCBIfam" id="TIGR02543">
    <property type="entry name" value="List_Bact_rpt"/>
    <property type="match status" value="1"/>
</dbReference>
<feature type="non-terminal residue" evidence="5">
    <location>
        <position position="244"/>
    </location>
</feature>
<comment type="caution">
    <text evidence="2">Lacks conserved residue(s) required for the propagation of feature annotation.</text>
</comment>
<dbReference type="InterPro" id="IPR042229">
    <property type="entry name" value="Listeria/Bacterioides_rpt_sf"/>
</dbReference>
<sequence>MASPHVAGVAALIKAIHPDYTPAQVTALLKKQAGELYDHLEAPTDGKEYRGAGLVNAYAAVTEDQPKATVKMQYSTDNGATWKDLDGATIPGAATIRIAATGPITSISYTVDGSTVTKTLGGGMNEQATYDVDVDYSNAKTATAKSVKVSVLGRNQDVTNDDVDVTANYTAGEAYVPPTPQKYTVKFDVNGGSDSVASQSVESGKKASRPVDPTRDGYTFDGWFTAASGGSEYDFSTSVTKDIT</sequence>
<evidence type="ECO:0000313" key="5">
    <source>
        <dbReference type="EMBL" id="MBT1175945.1"/>
    </source>
</evidence>
<organism evidence="5 6">
    <name type="scientific">Bifidobacterium colobi</name>
    <dbReference type="NCBI Taxonomy" id="2809026"/>
    <lineage>
        <taxon>Bacteria</taxon>
        <taxon>Bacillati</taxon>
        <taxon>Actinomycetota</taxon>
        <taxon>Actinomycetes</taxon>
        <taxon>Bifidobacteriales</taxon>
        <taxon>Bifidobacteriaceae</taxon>
        <taxon>Bifidobacterium</taxon>
    </lineage>
</organism>
<evidence type="ECO:0000259" key="4">
    <source>
        <dbReference type="Pfam" id="PF00082"/>
    </source>
</evidence>
<dbReference type="SUPFAM" id="SSF52743">
    <property type="entry name" value="Subtilisin-like"/>
    <property type="match status" value="1"/>
</dbReference>
<evidence type="ECO:0000256" key="1">
    <source>
        <dbReference type="ARBA" id="ARBA00004196"/>
    </source>
</evidence>
<dbReference type="Gene3D" id="2.60.40.4270">
    <property type="entry name" value="Listeria-Bacteroides repeat domain"/>
    <property type="match status" value="1"/>
</dbReference>
<comment type="subcellular location">
    <subcellularLocation>
        <location evidence="1">Cell envelope</location>
    </subcellularLocation>
</comment>
<comment type="caution">
    <text evidence="5">The sequence shown here is derived from an EMBL/GenBank/DDBJ whole genome shotgun (WGS) entry which is preliminary data.</text>
</comment>
<dbReference type="EMBL" id="JAFEJU010000015">
    <property type="protein sequence ID" value="MBT1175945.1"/>
    <property type="molecule type" value="Genomic_DNA"/>
</dbReference>
<protein>
    <submittedName>
        <fullName evidence="5">InlB B-repeat-containing protein</fullName>
    </submittedName>
</protein>
<dbReference type="InterPro" id="IPR013378">
    <property type="entry name" value="InlB-like_B-rpt"/>
</dbReference>